<evidence type="ECO:0000313" key="1">
    <source>
        <dbReference type="EMBL" id="QED50082.1"/>
    </source>
</evidence>
<dbReference type="EMBL" id="CP042593">
    <property type="protein sequence ID" value="QED50082.1"/>
    <property type="molecule type" value="Genomic_DNA"/>
</dbReference>
<reference evidence="2" key="1">
    <citation type="submission" date="2019-08" db="EMBL/GenBank/DDBJ databases">
        <authorList>
            <person name="Zheng X."/>
        </authorList>
    </citation>
    <scope>NUCLEOTIDE SEQUENCE [LARGE SCALE GENOMIC DNA]</scope>
    <source>
        <strain evidence="2">FJAT-25496</strain>
    </source>
</reference>
<dbReference type="Pfam" id="PF07485">
    <property type="entry name" value="DUF1529"/>
    <property type="match status" value="1"/>
</dbReference>
<dbReference type="STRING" id="1742359.GCA_001439625_00519"/>
<proteinExistence type="predicted"/>
<name>A0A5B8ZAC3_CYTDA</name>
<sequence length="130" mass="14569">MMNFQNLCQQCAQILNGKASVKNGICSIEITRNLQVTIQGRPSRGELHAGITFESMDYEGNALNLGEVVLLEEELTPFVNVLVRNRLIVSAIHNHWVFTKPNILYVHFQSVEPPLAFAQKVSQAFMGLNN</sequence>
<dbReference type="Proteomes" id="UP000321555">
    <property type="component" value="Chromosome"/>
</dbReference>
<protein>
    <submittedName>
        <fullName evidence="1">DUF1259 domain-containing protein</fullName>
    </submittedName>
</protein>
<evidence type="ECO:0000313" key="2">
    <source>
        <dbReference type="Proteomes" id="UP000321555"/>
    </source>
</evidence>
<organism evidence="1 2">
    <name type="scientific">Cytobacillus dafuensis</name>
    <name type="common">Bacillus dafuensis</name>
    <dbReference type="NCBI Taxonomy" id="1742359"/>
    <lineage>
        <taxon>Bacteria</taxon>
        <taxon>Bacillati</taxon>
        <taxon>Bacillota</taxon>
        <taxon>Bacilli</taxon>
        <taxon>Bacillales</taxon>
        <taxon>Bacillaceae</taxon>
        <taxon>Cytobacillus</taxon>
    </lineage>
</organism>
<dbReference type="InterPro" id="IPR011094">
    <property type="entry name" value="Uncharacterised_LppY/LpqO"/>
</dbReference>
<accession>A0A5B8ZAC3</accession>
<gene>
    <name evidence="1" type="ORF">FSZ17_10395</name>
</gene>
<dbReference type="KEGG" id="bda:FSZ17_10395"/>
<dbReference type="OrthoDB" id="4687120at2"/>
<dbReference type="AlphaFoldDB" id="A0A5B8ZAC3"/>
<keyword evidence="2" id="KW-1185">Reference proteome</keyword>